<dbReference type="AlphaFoldDB" id="A0A1G5KUK8"/>
<dbReference type="Pfam" id="PF10662">
    <property type="entry name" value="PduV-EutP"/>
    <property type="match status" value="1"/>
</dbReference>
<dbReference type="PANTHER" id="PTHR40453:SF1">
    <property type="entry name" value="PROTEIN YOEF"/>
    <property type="match status" value="1"/>
</dbReference>
<evidence type="ECO:0000313" key="3">
    <source>
        <dbReference type="Proteomes" id="UP000198636"/>
    </source>
</evidence>
<gene>
    <name evidence="2" type="ORF">SAMN03080606_03779</name>
</gene>
<sequence length="143" mass="16080">MKKVILVGRSNNGKTSLSQKLNQQELAYKKTQTMEFSNHIIDTPGEYIENRRYYHAIISASVDCDVIGLLQAANEPDCIFPPGFGNFFNKPVIGIITKIDLERDTSAVEKILYAAGAQRIFRVSSVTTEGIKEITAYIEEKEY</sequence>
<keyword evidence="1" id="KW-0547">Nucleotide-binding</keyword>
<dbReference type="PIRSF" id="PIRSF036409">
    <property type="entry name" value="EutP_PduV"/>
    <property type="match status" value="1"/>
</dbReference>
<dbReference type="RefSeq" id="WP_091546761.1">
    <property type="nucleotide sequence ID" value="NZ_FMUS01000032.1"/>
</dbReference>
<organism evidence="2 3">
    <name type="scientific">Alkaliphilus peptidifermentans DSM 18978</name>
    <dbReference type="NCBI Taxonomy" id="1120976"/>
    <lineage>
        <taxon>Bacteria</taxon>
        <taxon>Bacillati</taxon>
        <taxon>Bacillota</taxon>
        <taxon>Clostridia</taxon>
        <taxon>Peptostreptococcales</taxon>
        <taxon>Natronincolaceae</taxon>
        <taxon>Alkaliphilus</taxon>
    </lineage>
</organism>
<keyword evidence="3" id="KW-1185">Reference proteome</keyword>
<dbReference type="OrthoDB" id="6179at2"/>
<dbReference type="STRING" id="1120976.SAMN03080606_03779"/>
<dbReference type="GO" id="GO:0006576">
    <property type="term" value="P:biogenic amine metabolic process"/>
    <property type="evidence" value="ECO:0007669"/>
    <property type="project" value="InterPro"/>
</dbReference>
<proteinExistence type="inferred from homology"/>
<dbReference type="Proteomes" id="UP000198636">
    <property type="component" value="Unassembled WGS sequence"/>
</dbReference>
<evidence type="ECO:0000256" key="1">
    <source>
        <dbReference type="PIRNR" id="PIRNR036409"/>
    </source>
</evidence>
<reference evidence="2 3" key="1">
    <citation type="submission" date="2016-10" db="EMBL/GenBank/DDBJ databases">
        <authorList>
            <person name="de Groot N.N."/>
        </authorList>
    </citation>
    <scope>NUCLEOTIDE SEQUENCE [LARGE SCALE GENOMIC DNA]</scope>
    <source>
        <strain evidence="2 3">DSM 18978</strain>
    </source>
</reference>
<name>A0A1G5KUK8_9FIRM</name>
<dbReference type="SUPFAM" id="SSF52540">
    <property type="entry name" value="P-loop containing nucleoside triphosphate hydrolases"/>
    <property type="match status" value="1"/>
</dbReference>
<evidence type="ECO:0000313" key="2">
    <source>
        <dbReference type="EMBL" id="SCZ04292.1"/>
    </source>
</evidence>
<dbReference type="EMBL" id="FMUS01000032">
    <property type="protein sequence ID" value="SCZ04292.1"/>
    <property type="molecule type" value="Genomic_DNA"/>
</dbReference>
<dbReference type="PANTHER" id="PTHR40453">
    <property type="entry name" value="PROTEIN YOEF"/>
    <property type="match status" value="1"/>
</dbReference>
<dbReference type="InterPro" id="IPR012381">
    <property type="entry name" value="EutP_PduV"/>
</dbReference>
<protein>
    <submittedName>
        <fullName evidence="2">Ethanolamine utilization protein EutP</fullName>
    </submittedName>
</protein>
<dbReference type="CDD" id="cd00882">
    <property type="entry name" value="Ras_like_GTPase"/>
    <property type="match status" value="1"/>
</dbReference>
<comment type="similarity">
    <text evidence="1">Belongs to the EutP/PduV family.</text>
</comment>
<dbReference type="InterPro" id="IPR027417">
    <property type="entry name" value="P-loop_NTPase"/>
</dbReference>
<dbReference type="GO" id="GO:0005524">
    <property type="term" value="F:ATP binding"/>
    <property type="evidence" value="ECO:0007669"/>
    <property type="project" value="UniProtKB-UniRule"/>
</dbReference>
<dbReference type="Gene3D" id="3.40.50.300">
    <property type="entry name" value="P-loop containing nucleotide triphosphate hydrolases"/>
    <property type="match status" value="1"/>
</dbReference>
<dbReference type="NCBIfam" id="TIGR02528">
    <property type="entry name" value="EutP"/>
    <property type="match status" value="1"/>
</dbReference>
<accession>A0A1G5KUK8</accession>